<protein>
    <submittedName>
        <fullName evidence="1">Uncharacterized protein</fullName>
    </submittedName>
</protein>
<name>A0A8S1TU04_PAROT</name>
<proteinExistence type="predicted"/>
<reference evidence="1" key="1">
    <citation type="submission" date="2021-01" db="EMBL/GenBank/DDBJ databases">
        <authorList>
            <consortium name="Genoscope - CEA"/>
            <person name="William W."/>
        </authorList>
    </citation>
    <scope>NUCLEOTIDE SEQUENCE</scope>
</reference>
<organism evidence="1 2">
    <name type="scientific">Paramecium octaurelia</name>
    <dbReference type="NCBI Taxonomy" id="43137"/>
    <lineage>
        <taxon>Eukaryota</taxon>
        <taxon>Sar</taxon>
        <taxon>Alveolata</taxon>
        <taxon>Ciliophora</taxon>
        <taxon>Intramacronucleata</taxon>
        <taxon>Oligohymenophorea</taxon>
        <taxon>Peniculida</taxon>
        <taxon>Parameciidae</taxon>
        <taxon>Paramecium</taxon>
    </lineage>
</organism>
<accession>A0A8S1TU04</accession>
<dbReference type="AlphaFoldDB" id="A0A8S1TU04"/>
<evidence type="ECO:0000313" key="1">
    <source>
        <dbReference type="EMBL" id="CAD8156165.1"/>
    </source>
</evidence>
<dbReference type="EMBL" id="CAJJDP010000031">
    <property type="protein sequence ID" value="CAD8156165.1"/>
    <property type="molecule type" value="Genomic_DNA"/>
</dbReference>
<dbReference type="Proteomes" id="UP000683925">
    <property type="component" value="Unassembled WGS sequence"/>
</dbReference>
<evidence type="ECO:0000313" key="2">
    <source>
        <dbReference type="Proteomes" id="UP000683925"/>
    </source>
</evidence>
<keyword evidence="2" id="KW-1185">Reference proteome</keyword>
<gene>
    <name evidence="1" type="ORF">POCTA_138.1.T0310326</name>
</gene>
<comment type="caution">
    <text evidence="1">The sequence shown here is derived from an EMBL/GenBank/DDBJ whole genome shotgun (WGS) entry which is preliminary data.</text>
</comment>
<sequence>MNNYLIDVQILYYRINQRKSASKQPLFDLALQYIFNDVYTKQANWMSNEVNYELISSSNKDHIDKFSTSDQLAGQESYHLFVQ</sequence>